<accession>A0A397UMZ1</accession>
<name>A0A397UMZ1_9GLOM</name>
<comment type="caution">
    <text evidence="2">The sequence shown here is derived from an EMBL/GenBank/DDBJ whole genome shotgun (WGS) entry which is preliminary data.</text>
</comment>
<dbReference type="Proteomes" id="UP000266673">
    <property type="component" value="Unassembled WGS sequence"/>
</dbReference>
<organism evidence="2 3">
    <name type="scientific">Gigaspora rosea</name>
    <dbReference type="NCBI Taxonomy" id="44941"/>
    <lineage>
        <taxon>Eukaryota</taxon>
        <taxon>Fungi</taxon>
        <taxon>Fungi incertae sedis</taxon>
        <taxon>Mucoromycota</taxon>
        <taxon>Glomeromycotina</taxon>
        <taxon>Glomeromycetes</taxon>
        <taxon>Diversisporales</taxon>
        <taxon>Gigasporaceae</taxon>
        <taxon>Gigaspora</taxon>
    </lineage>
</organism>
<protein>
    <submittedName>
        <fullName evidence="2">Uncharacterized protein</fullName>
    </submittedName>
</protein>
<proteinExistence type="predicted"/>
<dbReference type="OrthoDB" id="2483385at2759"/>
<dbReference type="AlphaFoldDB" id="A0A397UMZ1"/>
<evidence type="ECO:0000313" key="3">
    <source>
        <dbReference type="Proteomes" id="UP000266673"/>
    </source>
</evidence>
<gene>
    <name evidence="2" type="ORF">C2G38_2203229</name>
</gene>
<feature type="compositionally biased region" description="Basic residues" evidence="1">
    <location>
        <begin position="277"/>
        <end position="288"/>
    </location>
</feature>
<feature type="region of interest" description="Disordered" evidence="1">
    <location>
        <begin position="221"/>
        <end position="301"/>
    </location>
</feature>
<evidence type="ECO:0000256" key="1">
    <source>
        <dbReference type="SAM" id="MobiDB-lite"/>
    </source>
</evidence>
<sequence>MDLYYIRWKLGSKDDIKILNFESLTFKHQSSTNSDKWCLVDMQVGILNQPPVLSVNSRYHYAYLALGEKRKDLNFYMDLHQEKINQEELLNSAEFATLNKNNSVENAINKGCKNKFPNFDDKENILPESSACVSVQSLINEDISDAESAYDNYSSDEESRSNDSIDGNTKVLLEKNDSTFDKSIRKFVNAYKKCRLVQDTHIYSAIASFLQTCDWNTKRVNGKSYQRSGKRIRDQVTSSARRKKSSKKQKKLEQENQAQDTDEYKSKEPTRYIMPARSKRLQKKRSHNLNKALIESRPNGT</sequence>
<evidence type="ECO:0000313" key="2">
    <source>
        <dbReference type="EMBL" id="RIB11514.1"/>
    </source>
</evidence>
<dbReference type="EMBL" id="QKWP01001125">
    <property type="protein sequence ID" value="RIB11514.1"/>
    <property type="molecule type" value="Genomic_DNA"/>
</dbReference>
<keyword evidence="3" id="KW-1185">Reference proteome</keyword>
<feature type="compositionally biased region" description="Basic residues" evidence="1">
    <location>
        <begin position="240"/>
        <end position="250"/>
    </location>
</feature>
<reference evidence="2 3" key="1">
    <citation type="submission" date="2018-06" db="EMBL/GenBank/DDBJ databases">
        <title>Comparative genomics reveals the genomic features of Rhizophagus irregularis, R. cerebriforme, R. diaphanum and Gigaspora rosea, and their symbiotic lifestyle signature.</title>
        <authorList>
            <person name="Morin E."/>
            <person name="San Clemente H."/>
            <person name="Chen E.C.H."/>
            <person name="De La Providencia I."/>
            <person name="Hainaut M."/>
            <person name="Kuo A."/>
            <person name="Kohler A."/>
            <person name="Murat C."/>
            <person name="Tang N."/>
            <person name="Roy S."/>
            <person name="Loubradou J."/>
            <person name="Henrissat B."/>
            <person name="Grigoriev I.V."/>
            <person name="Corradi N."/>
            <person name="Roux C."/>
            <person name="Martin F.M."/>
        </authorList>
    </citation>
    <scope>NUCLEOTIDE SEQUENCE [LARGE SCALE GENOMIC DNA]</scope>
    <source>
        <strain evidence="2 3">DAOM 194757</strain>
    </source>
</reference>